<protein>
    <submittedName>
        <fullName evidence="2">Uncharacterized protein</fullName>
    </submittedName>
</protein>
<keyword evidence="1" id="KW-1133">Transmembrane helix</keyword>
<accession>A0A8S4PJB3</accession>
<keyword evidence="1" id="KW-0472">Membrane</keyword>
<evidence type="ECO:0000256" key="1">
    <source>
        <dbReference type="SAM" id="Phobius"/>
    </source>
</evidence>
<dbReference type="AlphaFoldDB" id="A0A8S4PJB3"/>
<dbReference type="InterPro" id="IPR036719">
    <property type="entry name" value="Neuro-gated_channel_TM_sf"/>
</dbReference>
<dbReference type="Proteomes" id="UP000749559">
    <property type="component" value="Unassembled WGS sequence"/>
</dbReference>
<organism evidence="2 3">
    <name type="scientific">Owenia fusiformis</name>
    <name type="common">Polychaete worm</name>
    <dbReference type="NCBI Taxonomy" id="6347"/>
    <lineage>
        <taxon>Eukaryota</taxon>
        <taxon>Metazoa</taxon>
        <taxon>Spiralia</taxon>
        <taxon>Lophotrochozoa</taxon>
        <taxon>Annelida</taxon>
        <taxon>Polychaeta</taxon>
        <taxon>Sedentaria</taxon>
        <taxon>Canalipalpata</taxon>
        <taxon>Sabellida</taxon>
        <taxon>Oweniida</taxon>
        <taxon>Oweniidae</taxon>
        <taxon>Owenia</taxon>
    </lineage>
</organism>
<dbReference type="EMBL" id="CAIIXF020000008">
    <property type="protein sequence ID" value="CAH1791624.1"/>
    <property type="molecule type" value="Genomic_DNA"/>
</dbReference>
<reference evidence="2" key="1">
    <citation type="submission" date="2022-03" db="EMBL/GenBank/DDBJ databases">
        <authorList>
            <person name="Martin C."/>
        </authorList>
    </citation>
    <scope>NUCLEOTIDE SEQUENCE</scope>
</reference>
<evidence type="ECO:0000313" key="3">
    <source>
        <dbReference type="Proteomes" id="UP000749559"/>
    </source>
</evidence>
<feature type="non-terminal residue" evidence="2">
    <location>
        <position position="1"/>
    </location>
</feature>
<keyword evidence="1" id="KW-0812">Transmembrane</keyword>
<comment type="caution">
    <text evidence="2">The sequence shown here is derived from an EMBL/GenBank/DDBJ whole genome shotgun (WGS) entry which is preliminary data.</text>
</comment>
<evidence type="ECO:0000313" key="2">
    <source>
        <dbReference type="EMBL" id="CAH1791624.1"/>
    </source>
</evidence>
<dbReference type="GO" id="GO:0006811">
    <property type="term" value="P:monoatomic ion transport"/>
    <property type="evidence" value="ECO:0007669"/>
    <property type="project" value="InterPro"/>
</dbReference>
<gene>
    <name evidence="2" type="ORF">OFUS_LOCUS16685</name>
</gene>
<name>A0A8S4PJB3_OWEFU</name>
<dbReference type="SUPFAM" id="SSF90112">
    <property type="entry name" value="Neurotransmitter-gated ion-channel transmembrane pore"/>
    <property type="match status" value="1"/>
</dbReference>
<feature type="transmembrane region" description="Helical" evidence="1">
    <location>
        <begin position="80"/>
        <end position="101"/>
    </location>
</feature>
<dbReference type="GO" id="GO:0016020">
    <property type="term" value="C:membrane"/>
    <property type="evidence" value="ECO:0007669"/>
    <property type="project" value="InterPro"/>
</dbReference>
<proteinExistence type="predicted"/>
<sequence>TTILSSNGFFGRPVPDFTRKCLLDNAIGRLCGVSEASTINSFQNQMHLVPKGDDDIDEAENMANAVVTPNRNDWKSMALILDRCFFVIMFVISVVLTLGMLKRYQY</sequence>
<keyword evidence="3" id="KW-1185">Reference proteome</keyword>